<comment type="caution">
    <text evidence="4">The sequence shown here is derived from an EMBL/GenBank/DDBJ whole genome shotgun (WGS) entry which is preliminary data.</text>
</comment>
<dbReference type="SUPFAM" id="SSF56925">
    <property type="entry name" value="OMPA-like"/>
    <property type="match status" value="1"/>
</dbReference>
<organism evidence="4 5">
    <name type="scientific">Pontibacter amylolyticus</name>
    <dbReference type="NCBI Taxonomy" id="1424080"/>
    <lineage>
        <taxon>Bacteria</taxon>
        <taxon>Pseudomonadati</taxon>
        <taxon>Bacteroidota</taxon>
        <taxon>Cytophagia</taxon>
        <taxon>Cytophagales</taxon>
        <taxon>Hymenobacteraceae</taxon>
        <taxon>Pontibacter</taxon>
    </lineage>
</organism>
<evidence type="ECO:0000313" key="5">
    <source>
        <dbReference type="Proteomes" id="UP000634043"/>
    </source>
</evidence>
<keyword evidence="2" id="KW-0472">Membrane</keyword>
<accession>A0ABQ1W6W9</accession>
<keyword evidence="2" id="KW-0812">Transmembrane</keyword>
<dbReference type="InterPro" id="IPR025665">
    <property type="entry name" value="Beta-barrel_OMP_2"/>
</dbReference>
<dbReference type="Proteomes" id="UP000634043">
    <property type="component" value="Unassembled WGS sequence"/>
</dbReference>
<keyword evidence="2" id="KW-1133">Transmembrane helix</keyword>
<evidence type="ECO:0000256" key="2">
    <source>
        <dbReference type="SAM" id="Phobius"/>
    </source>
</evidence>
<evidence type="ECO:0000259" key="3">
    <source>
        <dbReference type="Pfam" id="PF13568"/>
    </source>
</evidence>
<reference evidence="5" key="1">
    <citation type="journal article" date="2019" name="Int. J. Syst. Evol. Microbiol.">
        <title>The Global Catalogue of Microorganisms (GCM) 10K type strain sequencing project: providing services to taxonomists for standard genome sequencing and annotation.</title>
        <authorList>
            <consortium name="The Broad Institute Genomics Platform"/>
            <consortium name="The Broad Institute Genome Sequencing Center for Infectious Disease"/>
            <person name="Wu L."/>
            <person name="Ma J."/>
        </authorList>
    </citation>
    <scope>NUCLEOTIDE SEQUENCE [LARGE SCALE GENOMIC DNA]</scope>
    <source>
        <strain evidence="5">CGMCC 1.12749</strain>
    </source>
</reference>
<sequence length="579" mass="62788">MSSANNHKRNTLEDEFQRRLFDAEARPAPDLWARIDHDLTVQENKDYKKRALFYRQLAAACFVLFALTGALLAYYYSGSLNQPGTRPGPGIAAAPAAKPAAAPVTVEEAMQAYATQQEEAAAMAYTYTEETATTKQAATTKRAANATGISQGERPAVAEAAIPVDGPQAGDYYNVSPGYSPYLGYTPMQGRSRGYMSGGFPGNATGTTQGNLFAPQGSRYTQIITWESVSITFGNSAPATGQQFPVGDQSLAARPKSFAEMSEAQQASRQQAQQSAEAAQRNLAAQQPKSVEVATKANSRWSLNLAYVPSVFEQNIGLPDPLSMPSQNSGNRFSLAAAGPSVNASRESFQNISAAHDEFEESTQPAYSYAVEAKAGFKLKNKLKLLTGIGFSESKSRSRSNFIVRQFWTKPRSNERYELSPTTYFTSALNDGFSSDSVSVARTGDSFDTEYKYRHLTVPVGLQYEHDINKDWFVYAAAGVAANFLLESSVTASNQEVQSVNYTADDYDSPFRNVQFSGNGSVGVGKRISPNLTLALGPEVRHYFNTLVADPDKAAAPQGKPYAIGMNMSLNYQLGNSRK</sequence>
<dbReference type="RefSeq" id="WP_188501507.1">
    <property type="nucleotide sequence ID" value="NZ_BMFP01000004.1"/>
</dbReference>
<proteinExistence type="predicted"/>
<feature type="region of interest" description="Disordered" evidence="1">
    <location>
        <begin position="259"/>
        <end position="290"/>
    </location>
</feature>
<evidence type="ECO:0000256" key="1">
    <source>
        <dbReference type="SAM" id="MobiDB-lite"/>
    </source>
</evidence>
<dbReference type="EMBL" id="BMFP01000004">
    <property type="protein sequence ID" value="GGG16422.1"/>
    <property type="molecule type" value="Genomic_DNA"/>
</dbReference>
<evidence type="ECO:0000313" key="4">
    <source>
        <dbReference type="EMBL" id="GGG16422.1"/>
    </source>
</evidence>
<feature type="compositionally biased region" description="Low complexity" evidence="1">
    <location>
        <begin position="259"/>
        <end position="280"/>
    </location>
</feature>
<protein>
    <recommendedName>
        <fullName evidence="3">Outer membrane protein beta-barrel domain-containing protein</fullName>
    </recommendedName>
</protein>
<keyword evidence="5" id="KW-1185">Reference proteome</keyword>
<feature type="transmembrane region" description="Helical" evidence="2">
    <location>
        <begin position="57"/>
        <end position="76"/>
    </location>
</feature>
<dbReference type="InterPro" id="IPR011250">
    <property type="entry name" value="OMP/PagP_B-barrel"/>
</dbReference>
<feature type="domain" description="Outer membrane protein beta-barrel" evidence="3">
    <location>
        <begin position="339"/>
        <end position="543"/>
    </location>
</feature>
<dbReference type="Pfam" id="PF13568">
    <property type="entry name" value="OMP_b-brl_2"/>
    <property type="match status" value="1"/>
</dbReference>
<name>A0ABQ1W6W9_9BACT</name>
<gene>
    <name evidence="4" type="ORF">GCM10011323_20960</name>
</gene>